<accession>A0AA97LJJ5</accession>
<protein>
    <submittedName>
        <fullName evidence="6">Arylacetamide deacetylase-like 4</fullName>
    </submittedName>
</protein>
<dbReference type="InterPro" id="IPR013094">
    <property type="entry name" value="AB_hydrolase_3"/>
</dbReference>
<dbReference type="Proteomes" id="UP001190640">
    <property type="component" value="Chromosome 17"/>
</dbReference>
<feature type="active site" evidence="3">
    <location>
        <position position="398"/>
    </location>
</feature>
<dbReference type="SUPFAM" id="SSF53474">
    <property type="entry name" value="alpha/beta-Hydrolases"/>
    <property type="match status" value="1"/>
</dbReference>
<dbReference type="GO" id="GO:0016020">
    <property type="term" value="C:membrane"/>
    <property type="evidence" value="ECO:0007669"/>
    <property type="project" value="InterPro"/>
</dbReference>
<keyword evidence="2" id="KW-0378">Hydrolase</keyword>
<dbReference type="PIRSF" id="PIRSF037251">
    <property type="entry name" value="Arylacetamide_deacetylase"/>
    <property type="match status" value="1"/>
</dbReference>
<dbReference type="PANTHER" id="PTHR48081:SF32">
    <property type="entry name" value="ALPHA_BETA HYDROLASE FOLD-3 DOMAIN-CONTAINING PROTEIN"/>
    <property type="match status" value="1"/>
</dbReference>
<dbReference type="PANTHER" id="PTHR48081">
    <property type="entry name" value="AB HYDROLASE SUPERFAMILY PROTEIN C4A8.06C"/>
    <property type="match status" value="1"/>
</dbReference>
<dbReference type="KEGG" id="emc:129344877"/>
<dbReference type="Gene3D" id="3.40.50.1820">
    <property type="entry name" value="alpha/beta hydrolase"/>
    <property type="match status" value="1"/>
</dbReference>
<evidence type="ECO:0000259" key="4">
    <source>
        <dbReference type="Pfam" id="PF07859"/>
    </source>
</evidence>
<evidence type="ECO:0000256" key="1">
    <source>
        <dbReference type="ARBA" id="ARBA00010515"/>
    </source>
</evidence>
<evidence type="ECO:0000256" key="3">
    <source>
        <dbReference type="PIRSR" id="PIRSR037251-1"/>
    </source>
</evidence>
<evidence type="ECO:0000313" key="6">
    <source>
        <dbReference type="RefSeq" id="XP_054857764.1"/>
    </source>
</evidence>
<reference evidence="6" key="1">
    <citation type="submission" date="2025-08" db="UniProtKB">
        <authorList>
            <consortium name="RefSeq"/>
        </authorList>
    </citation>
    <scope>IDENTIFICATION</scope>
    <source>
        <tissue evidence="6">Blood</tissue>
    </source>
</reference>
<evidence type="ECO:0000256" key="2">
    <source>
        <dbReference type="ARBA" id="ARBA00022801"/>
    </source>
</evidence>
<feature type="active site" evidence="3">
    <location>
        <position position="368"/>
    </location>
</feature>
<gene>
    <name evidence="6" type="primary">LOC129344877</name>
</gene>
<dbReference type="AlphaFoldDB" id="A0AA97LJJ5"/>
<dbReference type="RefSeq" id="XP_054857764.1">
    <property type="nucleotide sequence ID" value="XM_055001789.1"/>
</dbReference>
<organism evidence="5 6">
    <name type="scientific">Eublepharis macularius</name>
    <name type="common">Leopard gecko</name>
    <name type="synonym">Cyrtodactylus macularius</name>
    <dbReference type="NCBI Taxonomy" id="481883"/>
    <lineage>
        <taxon>Eukaryota</taxon>
        <taxon>Metazoa</taxon>
        <taxon>Chordata</taxon>
        <taxon>Craniata</taxon>
        <taxon>Vertebrata</taxon>
        <taxon>Euteleostomi</taxon>
        <taxon>Lepidosauria</taxon>
        <taxon>Squamata</taxon>
        <taxon>Bifurcata</taxon>
        <taxon>Gekkota</taxon>
        <taxon>Eublepharidae</taxon>
        <taxon>Eublepharinae</taxon>
        <taxon>Eublepharis</taxon>
    </lineage>
</organism>
<name>A0AA97LJJ5_EUBMA</name>
<dbReference type="GeneID" id="129344877"/>
<feature type="active site" evidence="3">
    <location>
        <position position="214"/>
    </location>
</feature>
<feature type="domain" description="Alpha/beta hydrolase fold-3" evidence="4">
    <location>
        <begin position="136"/>
        <end position="282"/>
    </location>
</feature>
<feature type="domain" description="Alpha/beta hydrolase fold-3" evidence="4">
    <location>
        <begin position="340"/>
        <end position="400"/>
    </location>
</feature>
<proteinExistence type="inferred from homology"/>
<dbReference type="InterPro" id="IPR017157">
    <property type="entry name" value="Arylacetamide_deacetylase"/>
</dbReference>
<dbReference type="InterPro" id="IPR029058">
    <property type="entry name" value="AB_hydrolase_fold"/>
</dbReference>
<dbReference type="GO" id="GO:0052689">
    <property type="term" value="F:carboxylic ester hydrolase activity"/>
    <property type="evidence" value="ECO:0007669"/>
    <property type="project" value="InterPro"/>
</dbReference>
<dbReference type="Pfam" id="PF07859">
    <property type="entry name" value="Abhydrolase_3"/>
    <property type="match status" value="2"/>
</dbReference>
<evidence type="ECO:0000313" key="5">
    <source>
        <dbReference type="Proteomes" id="UP001190640"/>
    </source>
</evidence>
<keyword evidence="5" id="KW-1185">Reference proteome</keyword>
<comment type="similarity">
    <text evidence="1">Belongs to the 'GDXG' lipolytic enzyme family.</text>
</comment>
<dbReference type="InterPro" id="IPR050300">
    <property type="entry name" value="GDXG_lipolytic_enzyme"/>
</dbReference>
<sequence length="428" mass="48819">MSFDGIVTGECICVDSSEHLSVFWHHQPAYPPEEAALLLFLSWVLYCHCCECEVPPDVCEPLKVRFLHIMLLMLFGTDYILWKLGLSEWLTLVNWVFDGIPPSDDPDLSIQNKYFDGVQVRIYQPKRQSEVQRRGIVYFHGGCGIFTGVDTYERLCRYIARESDSVLVSVGYRLAPKSPYPTQFNECHDATVHFMKNAENYGVDPARIILCGDSFGGLVTAYLCQELKNRTDLPKIHAQVLLYPFLQALDCTLPSYQQNALFPLLGRKDLLRFAAQYLDRSASIIDMAIGGNLVPENIQMKHRGWVHSENIPYEFRIRNHNPAKPASPKNNLFNLINEVLDRKISPLLADDSFLQGLPETFILTCEYDVLRDDGLLYKKRLEDNGVPVSWYHLEDGFHGALVMLDHWLVTFTCTKTGVDSVVAYIRGL</sequence>